<dbReference type="Proteomes" id="UP000526302">
    <property type="component" value="Unassembled WGS sequence"/>
</dbReference>
<proteinExistence type="inferred from homology"/>
<feature type="compositionally biased region" description="Basic residues" evidence="5">
    <location>
        <begin position="182"/>
        <end position="192"/>
    </location>
</feature>
<dbReference type="InterPro" id="IPR012678">
    <property type="entry name" value="Ribosomal_uL23/eL15/eS24_sf"/>
</dbReference>
<reference evidence="6 7" key="1">
    <citation type="journal article" date="2020" name="Biotechnol. Biofuels">
        <title>New insights from the biogas microbiome by comprehensive genome-resolved metagenomics of nearly 1600 species originating from multiple anaerobic digesters.</title>
        <authorList>
            <person name="Campanaro S."/>
            <person name="Treu L."/>
            <person name="Rodriguez-R L.M."/>
            <person name="Kovalovszki A."/>
            <person name="Ziels R.M."/>
            <person name="Maus I."/>
            <person name="Zhu X."/>
            <person name="Kougias P.G."/>
            <person name="Basile A."/>
            <person name="Luo G."/>
            <person name="Schluter A."/>
            <person name="Konstantinidis K.T."/>
            <person name="Angelidaki I."/>
        </authorList>
    </citation>
    <scope>NUCLEOTIDE SEQUENCE [LARGE SCALE GENOMIC DNA]</scope>
    <source>
        <strain evidence="6">AS22ysBPME_79</strain>
    </source>
</reference>
<dbReference type="GO" id="GO:0002181">
    <property type="term" value="P:cytoplasmic translation"/>
    <property type="evidence" value="ECO:0007669"/>
    <property type="project" value="TreeGrafter"/>
</dbReference>
<accession>A0A7K4BZV2</accession>
<dbReference type="PANTHER" id="PTHR11847:SF4">
    <property type="entry name" value="LARGE RIBOSOMAL SUBUNIT PROTEIN EL15"/>
    <property type="match status" value="1"/>
</dbReference>
<dbReference type="InterPro" id="IPR024794">
    <property type="entry name" value="Rbsml_eL15_core_dom_sf"/>
</dbReference>
<sequence>MGAYKYIRKTFQNEWKGTKDENYDYVSLFRQRSLEYRNEGKAVVVVDYPTNLVSAKGVGYRAKQGIFVARVRVRKGTGTHHRPTHKRRPKRLGQAKLSRRINTQAMAEQKASKKFENAEALGSYKVAEDGQWHYFEVVMADRDASTIKSDKKLSYLSKNQKGRAERGKTYAGRSNKKTNLVNKRKNKAKKKTDFRWGPNLS</sequence>
<feature type="region of interest" description="Disordered" evidence="5">
    <location>
        <begin position="157"/>
        <end position="201"/>
    </location>
</feature>
<dbReference type="Gene3D" id="3.40.1120.10">
    <property type="entry name" value="Ribosomal protein l15e"/>
    <property type="match status" value="1"/>
</dbReference>
<dbReference type="AlphaFoldDB" id="A0A7K4BZV2"/>
<comment type="similarity">
    <text evidence="1">Belongs to the eukaryotic ribosomal protein eL15 family.</text>
</comment>
<dbReference type="SMART" id="SM01384">
    <property type="entry name" value="Ribosomal_L15e"/>
    <property type="match status" value="1"/>
</dbReference>
<feature type="region of interest" description="Disordered" evidence="5">
    <location>
        <begin position="75"/>
        <end position="96"/>
    </location>
</feature>
<evidence type="ECO:0000256" key="5">
    <source>
        <dbReference type="SAM" id="MobiDB-lite"/>
    </source>
</evidence>
<protein>
    <recommendedName>
        <fullName evidence="4">50S ribosomal protein L15e</fullName>
    </recommendedName>
</protein>
<dbReference type="GO" id="GO:0003735">
    <property type="term" value="F:structural constituent of ribosome"/>
    <property type="evidence" value="ECO:0007669"/>
    <property type="project" value="InterPro"/>
</dbReference>
<dbReference type="EMBL" id="JAAZKV010000023">
    <property type="protein sequence ID" value="NMA44774.1"/>
    <property type="molecule type" value="Genomic_DNA"/>
</dbReference>
<evidence type="ECO:0000256" key="4">
    <source>
        <dbReference type="ARBA" id="ARBA00035535"/>
    </source>
</evidence>
<evidence type="ECO:0000256" key="1">
    <source>
        <dbReference type="ARBA" id="ARBA00006857"/>
    </source>
</evidence>
<comment type="caution">
    <text evidence="6">The sequence shown here is derived from an EMBL/GenBank/DDBJ whole genome shotgun (WGS) entry which is preliminary data.</text>
</comment>
<dbReference type="SUPFAM" id="SSF54189">
    <property type="entry name" value="Ribosomal proteins S24e, L23 and L15e"/>
    <property type="match status" value="1"/>
</dbReference>
<dbReference type="GO" id="GO:0003723">
    <property type="term" value="F:RNA binding"/>
    <property type="evidence" value="ECO:0007669"/>
    <property type="project" value="TreeGrafter"/>
</dbReference>
<dbReference type="InterPro" id="IPR000439">
    <property type="entry name" value="Ribosomal_eL15"/>
</dbReference>
<keyword evidence="3" id="KW-0687">Ribonucleoprotein</keyword>
<keyword evidence="2 6" id="KW-0689">Ribosomal protein</keyword>
<dbReference type="PANTHER" id="PTHR11847">
    <property type="entry name" value="RIBOSOMAL PROTEIN L15"/>
    <property type="match status" value="1"/>
</dbReference>
<evidence type="ECO:0000313" key="7">
    <source>
        <dbReference type="Proteomes" id="UP000526302"/>
    </source>
</evidence>
<dbReference type="Pfam" id="PF00827">
    <property type="entry name" value="Ribosomal_L15e"/>
    <property type="match status" value="1"/>
</dbReference>
<organism evidence="6 7">
    <name type="scientific">Candidatus Iainarchaeum sp</name>
    <dbReference type="NCBI Taxonomy" id="3101447"/>
    <lineage>
        <taxon>Archaea</taxon>
        <taxon>Candidatus Iainarchaeota</taxon>
        <taxon>Candidatus Iainarchaeia</taxon>
        <taxon>Candidatus Iainarchaeales</taxon>
        <taxon>Candidatus Iainarchaeaceae</taxon>
        <taxon>Candidatus Iainarchaeum</taxon>
    </lineage>
</organism>
<gene>
    <name evidence="6" type="ORF">GX950_03125</name>
</gene>
<evidence type="ECO:0000313" key="6">
    <source>
        <dbReference type="EMBL" id="NMA44774.1"/>
    </source>
</evidence>
<dbReference type="GO" id="GO:0022625">
    <property type="term" value="C:cytosolic large ribosomal subunit"/>
    <property type="evidence" value="ECO:0007669"/>
    <property type="project" value="TreeGrafter"/>
</dbReference>
<evidence type="ECO:0000256" key="3">
    <source>
        <dbReference type="ARBA" id="ARBA00023274"/>
    </source>
</evidence>
<evidence type="ECO:0000256" key="2">
    <source>
        <dbReference type="ARBA" id="ARBA00022980"/>
    </source>
</evidence>
<name>A0A7K4BZV2_9ARCH</name>